<name>A0A9N8KUX0_CHRIL</name>
<organism evidence="2 3">
    <name type="scientific">Chrysodeixis includens</name>
    <name type="common">Soybean looper</name>
    <name type="synonym">Pseudoplusia includens</name>
    <dbReference type="NCBI Taxonomy" id="689277"/>
    <lineage>
        <taxon>Eukaryota</taxon>
        <taxon>Metazoa</taxon>
        <taxon>Ecdysozoa</taxon>
        <taxon>Arthropoda</taxon>
        <taxon>Hexapoda</taxon>
        <taxon>Insecta</taxon>
        <taxon>Pterygota</taxon>
        <taxon>Neoptera</taxon>
        <taxon>Endopterygota</taxon>
        <taxon>Lepidoptera</taxon>
        <taxon>Glossata</taxon>
        <taxon>Ditrysia</taxon>
        <taxon>Noctuoidea</taxon>
        <taxon>Noctuidae</taxon>
        <taxon>Plusiinae</taxon>
        <taxon>Chrysodeixis</taxon>
    </lineage>
</organism>
<protein>
    <submittedName>
        <fullName evidence="2">Uncharacterized protein</fullName>
    </submittedName>
</protein>
<evidence type="ECO:0000313" key="2">
    <source>
        <dbReference type="EMBL" id="CAD0203688.1"/>
    </source>
</evidence>
<reference evidence="2" key="1">
    <citation type="submission" date="2021-12" db="EMBL/GenBank/DDBJ databases">
        <authorList>
            <person name="King R."/>
        </authorList>
    </citation>
    <scope>NUCLEOTIDE SEQUENCE</scope>
</reference>
<feature type="compositionally biased region" description="Low complexity" evidence="1">
    <location>
        <begin position="117"/>
        <end position="137"/>
    </location>
</feature>
<evidence type="ECO:0000313" key="3">
    <source>
        <dbReference type="Proteomes" id="UP001154114"/>
    </source>
</evidence>
<gene>
    <name evidence="2" type="ORF">CINC_LOCUS6000</name>
</gene>
<dbReference type="AlphaFoldDB" id="A0A9N8KUX0"/>
<proteinExistence type="predicted"/>
<keyword evidence="3" id="KW-1185">Reference proteome</keyword>
<feature type="region of interest" description="Disordered" evidence="1">
    <location>
        <begin position="92"/>
        <end position="137"/>
    </location>
</feature>
<dbReference type="EMBL" id="LR824023">
    <property type="protein sequence ID" value="CAD0203688.1"/>
    <property type="molecule type" value="Genomic_DNA"/>
</dbReference>
<evidence type="ECO:0000256" key="1">
    <source>
        <dbReference type="SAM" id="MobiDB-lite"/>
    </source>
</evidence>
<sequence length="137" mass="13771">MISGILLGNVRSIRVLWRSVRDSPCLLIILGRCNVVVRCSYTCLSRVTGSLGTSSGGGSQAPGAAVGSPMIAGITCCPSVTRICATFLMASSSCGEGSGRRASGRRAGRAPSRDPSSDTSDSGSDSDPAGSGLLCAV</sequence>
<accession>A0A9N8KUX0</accession>
<dbReference type="Proteomes" id="UP001154114">
    <property type="component" value="Chromosome 20"/>
</dbReference>